<sequence>MYLFTVQSHAGNNPAVVSHDRCKEPPYSCKKNHKKNLYIIKTTLVTI</sequence>
<evidence type="ECO:0000313" key="1">
    <source>
        <dbReference type="EMBL" id="JAI00026.1"/>
    </source>
</evidence>
<proteinExistence type="predicted"/>
<dbReference type="AlphaFoldDB" id="A0A0E9XDV9"/>
<accession>A0A0E9XDV9</accession>
<reference evidence="1" key="1">
    <citation type="submission" date="2014-11" db="EMBL/GenBank/DDBJ databases">
        <authorList>
            <person name="Amaro Gonzalez C."/>
        </authorList>
    </citation>
    <scope>NUCLEOTIDE SEQUENCE</scope>
</reference>
<dbReference type="EMBL" id="GBXM01008552">
    <property type="protein sequence ID" value="JAI00026.1"/>
    <property type="molecule type" value="Transcribed_RNA"/>
</dbReference>
<protein>
    <submittedName>
        <fullName evidence="1">Uncharacterized protein</fullName>
    </submittedName>
</protein>
<organism evidence="1">
    <name type="scientific">Anguilla anguilla</name>
    <name type="common">European freshwater eel</name>
    <name type="synonym">Muraena anguilla</name>
    <dbReference type="NCBI Taxonomy" id="7936"/>
    <lineage>
        <taxon>Eukaryota</taxon>
        <taxon>Metazoa</taxon>
        <taxon>Chordata</taxon>
        <taxon>Craniata</taxon>
        <taxon>Vertebrata</taxon>
        <taxon>Euteleostomi</taxon>
        <taxon>Actinopterygii</taxon>
        <taxon>Neopterygii</taxon>
        <taxon>Teleostei</taxon>
        <taxon>Anguilliformes</taxon>
        <taxon>Anguillidae</taxon>
        <taxon>Anguilla</taxon>
    </lineage>
</organism>
<reference evidence="1" key="2">
    <citation type="journal article" date="2015" name="Fish Shellfish Immunol.">
        <title>Early steps in the European eel (Anguilla anguilla)-Vibrio vulnificus interaction in the gills: Role of the RtxA13 toxin.</title>
        <authorList>
            <person name="Callol A."/>
            <person name="Pajuelo D."/>
            <person name="Ebbesson L."/>
            <person name="Teles M."/>
            <person name="MacKenzie S."/>
            <person name="Amaro C."/>
        </authorList>
    </citation>
    <scope>NUCLEOTIDE SEQUENCE</scope>
</reference>
<name>A0A0E9XDV9_ANGAN</name>